<accession>A0A6V7HJ23</accession>
<name>A0A6V7HJ23_9HYME</name>
<dbReference type="Proteomes" id="UP000752696">
    <property type="component" value="Unassembled WGS sequence"/>
</dbReference>
<gene>
    <name evidence="1" type="ORF">MHI_LOCUS940087</name>
</gene>
<sequence length="153" mass="17943">TIHRLNIERNIITNHFFTSVSLAKKLLAIKTTVVEAIRSNKGKSLKLAKQKTFMLGYKTDILQYINVNRIKGSMHESITIEKNDLHIRKETIRFYNSTKFGIDMTDQMARKYILEMISANLFQYPRYSRNKCVYKETTEERISSQAFLLELAE</sequence>
<dbReference type="OrthoDB" id="10057959at2759"/>
<evidence type="ECO:0008006" key="3">
    <source>
        <dbReference type="Google" id="ProtNLM"/>
    </source>
</evidence>
<feature type="non-terminal residue" evidence="1">
    <location>
        <position position="1"/>
    </location>
</feature>
<protein>
    <recommendedName>
        <fullName evidence="3">PiggyBac transposable element-derived protein domain-containing protein</fullName>
    </recommendedName>
</protein>
<organism evidence="1 2">
    <name type="scientific">Heterotrigona itama</name>
    <dbReference type="NCBI Taxonomy" id="395501"/>
    <lineage>
        <taxon>Eukaryota</taxon>
        <taxon>Metazoa</taxon>
        <taxon>Ecdysozoa</taxon>
        <taxon>Arthropoda</taxon>
        <taxon>Hexapoda</taxon>
        <taxon>Insecta</taxon>
        <taxon>Pterygota</taxon>
        <taxon>Neoptera</taxon>
        <taxon>Endopterygota</taxon>
        <taxon>Hymenoptera</taxon>
        <taxon>Apocrita</taxon>
        <taxon>Aculeata</taxon>
        <taxon>Apoidea</taxon>
        <taxon>Anthophila</taxon>
        <taxon>Apidae</taxon>
        <taxon>Heterotrigona</taxon>
    </lineage>
</organism>
<dbReference type="EMBL" id="CAJDYZ010012051">
    <property type="protein sequence ID" value="CAD1480507.1"/>
    <property type="molecule type" value="Genomic_DNA"/>
</dbReference>
<comment type="caution">
    <text evidence="1">The sequence shown here is derived from an EMBL/GenBank/DDBJ whole genome shotgun (WGS) entry which is preliminary data.</text>
</comment>
<reference evidence="1" key="1">
    <citation type="submission" date="2020-07" db="EMBL/GenBank/DDBJ databases">
        <authorList>
            <person name="Nazaruddin N."/>
        </authorList>
    </citation>
    <scope>NUCLEOTIDE SEQUENCE</scope>
</reference>
<proteinExistence type="predicted"/>
<keyword evidence="2" id="KW-1185">Reference proteome</keyword>
<evidence type="ECO:0000313" key="2">
    <source>
        <dbReference type="Proteomes" id="UP000752696"/>
    </source>
</evidence>
<evidence type="ECO:0000313" key="1">
    <source>
        <dbReference type="EMBL" id="CAD1480507.1"/>
    </source>
</evidence>
<dbReference type="AlphaFoldDB" id="A0A6V7HJ23"/>